<evidence type="ECO:0000313" key="3">
    <source>
        <dbReference type="Proteomes" id="UP000290289"/>
    </source>
</evidence>
<name>A0A498INX2_MALDO</name>
<dbReference type="InterPro" id="IPR013187">
    <property type="entry name" value="F-box-assoc_dom_typ3"/>
</dbReference>
<evidence type="ECO:0000259" key="1">
    <source>
        <dbReference type="Pfam" id="PF08268"/>
    </source>
</evidence>
<keyword evidence="3" id="KW-1185">Reference proteome</keyword>
<proteinExistence type="predicted"/>
<comment type="caution">
    <text evidence="2">The sequence shown here is derived from an EMBL/GenBank/DDBJ whole genome shotgun (WGS) entry which is preliminary data.</text>
</comment>
<accession>A0A498INX2</accession>
<gene>
    <name evidence="2" type="ORF">DVH24_005990</name>
</gene>
<dbReference type="Proteomes" id="UP000290289">
    <property type="component" value="Chromosome 11"/>
</dbReference>
<sequence>MSNYHRLYYAQSTNGLVCLYLSNNLFRNHTLAYIDPPNFIFNPCTRESIILPHDSPAYWTSHVTYHFGFSSLTKEYKVLQVQTFRPHSIPMDMTFMCKIFKLGTSSSWRRLEVDLNDLSSRVPVSSAKCVHQWGHTLDAWERKCCGDYNCFTHRIGYPTGEVMRNGVDRMDGCLALIRDKKLWILKDYQIKCGLGRLSCFPLVGGRYDALFHCVAITMVSSSSSLQSYVCMSSQTM</sequence>
<organism evidence="2 3">
    <name type="scientific">Malus domestica</name>
    <name type="common">Apple</name>
    <name type="synonym">Pyrus malus</name>
    <dbReference type="NCBI Taxonomy" id="3750"/>
    <lineage>
        <taxon>Eukaryota</taxon>
        <taxon>Viridiplantae</taxon>
        <taxon>Streptophyta</taxon>
        <taxon>Embryophyta</taxon>
        <taxon>Tracheophyta</taxon>
        <taxon>Spermatophyta</taxon>
        <taxon>Magnoliopsida</taxon>
        <taxon>eudicotyledons</taxon>
        <taxon>Gunneridae</taxon>
        <taxon>Pentapetalae</taxon>
        <taxon>rosids</taxon>
        <taxon>fabids</taxon>
        <taxon>Rosales</taxon>
        <taxon>Rosaceae</taxon>
        <taxon>Amygdaloideae</taxon>
        <taxon>Maleae</taxon>
        <taxon>Malus</taxon>
    </lineage>
</organism>
<reference evidence="2 3" key="1">
    <citation type="submission" date="2018-10" db="EMBL/GenBank/DDBJ databases">
        <title>A high-quality apple genome assembly.</title>
        <authorList>
            <person name="Hu J."/>
        </authorList>
    </citation>
    <scope>NUCLEOTIDE SEQUENCE [LARGE SCALE GENOMIC DNA]</scope>
    <source>
        <strain evidence="3">cv. HFTH1</strain>
        <tissue evidence="2">Young leaf</tissue>
    </source>
</reference>
<dbReference type="Pfam" id="PF08268">
    <property type="entry name" value="FBA_3"/>
    <property type="match status" value="1"/>
</dbReference>
<protein>
    <recommendedName>
        <fullName evidence="1">F-box associated beta-propeller type 3 domain-containing protein</fullName>
    </recommendedName>
</protein>
<feature type="domain" description="F-box associated beta-propeller type 3" evidence="1">
    <location>
        <begin position="6"/>
        <end position="120"/>
    </location>
</feature>
<dbReference type="InterPro" id="IPR017451">
    <property type="entry name" value="F-box-assoc_interact_dom"/>
</dbReference>
<dbReference type="EMBL" id="RDQH01000337">
    <property type="protein sequence ID" value="RXH83737.1"/>
    <property type="molecule type" value="Genomic_DNA"/>
</dbReference>
<dbReference type="AlphaFoldDB" id="A0A498INX2"/>
<dbReference type="NCBIfam" id="TIGR01640">
    <property type="entry name" value="F_box_assoc_1"/>
    <property type="match status" value="1"/>
</dbReference>
<dbReference type="PANTHER" id="PTHR31111">
    <property type="entry name" value="BNAA05G37150D PROTEIN-RELATED"/>
    <property type="match status" value="1"/>
</dbReference>
<dbReference type="PANTHER" id="PTHR31111:SF138">
    <property type="entry name" value="F-BOX ASSOCIATED DOMAIN-CONTAINING PROTEIN"/>
    <property type="match status" value="1"/>
</dbReference>
<evidence type="ECO:0000313" key="2">
    <source>
        <dbReference type="EMBL" id="RXH83737.1"/>
    </source>
</evidence>